<reference evidence="2" key="1">
    <citation type="journal article" date="2020" name="Stud. Mycol.">
        <title>101 Dothideomycetes genomes: a test case for predicting lifestyles and emergence of pathogens.</title>
        <authorList>
            <person name="Haridas S."/>
            <person name="Albert R."/>
            <person name="Binder M."/>
            <person name="Bloem J."/>
            <person name="Labutti K."/>
            <person name="Salamov A."/>
            <person name="Andreopoulos B."/>
            <person name="Baker S."/>
            <person name="Barry K."/>
            <person name="Bills G."/>
            <person name="Bluhm B."/>
            <person name="Cannon C."/>
            <person name="Castanera R."/>
            <person name="Culley D."/>
            <person name="Daum C."/>
            <person name="Ezra D."/>
            <person name="Gonzalez J."/>
            <person name="Henrissat B."/>
            <person name="Kuo A."/>
            <person name="Liang C."/>
            <person name="Lipzen A."/>
            <person name="Lutzoni F."/>
            <person name="Magnuson J."/>
            <person name="Mondo S."/>
            <person name="Nolan M."/>
            <person name="Ohm R."/>
            <person name="Pangilinan J."/>
            <person name="Park H.-J."/>
            <person name="Ramirez L."/>
            <person name="Alfaro M."/>
            <person name="Sun H."/>
            <person name="Tritt A."/>
            <person name="Yoshinaga Y."/>
            <person name="Zwiers L.-H."/>
            <person name="Turgeon B."/>
            <person name="Goodwin S."/>
            <person name="Spatafora J."/>
            <person name="Crous P."/>
            <person name="Grigoriev I."/>
        </authorList>
    </citation>
    <scope>NUCLEOTIDE SEQUENCE</scope>
    <source>
        <strain evidence="2">CBS 121739</strain>
    </source>
</reference>
<dbReference type="EMBL" id="ML996576">
    <property type="protein sequence ID" value="KAF2756258.1"/>
    <property type="molecule type" value="Genomic_DNA"/>
</dbReference>
<protein>
    <submittedName>
        <fullName evidence="2">Uncharacterized protein</fullName>
    </submittedName>
</protein>
<dbReference type="PANTHER" id="PTHR40635">
    <property type="match status" value="1"/>
</dbReference>
<dbReference type="RefSeq" id="XP_033598709.1">
    <property type="nucleotide sequence ID" value="XM_033750093.1"/>
</dbReference>
<dbReference type="AlphaFoldDB" id="A0A6A6W005"/>
<sequence>MAPIRRYLRITKYSVLEVRIYLDNPAHSESWLLSNNNSALARIIAAIQPLVLPKLREENERRSGSGTKSGKPKGKKGGVKDVVSGDFEVSLFLTAPSSSTRHTLLTTQKTYASNPPSRLTSNTGKLTGWLAGADADAAGSRDRPVDLSGADVSVPGLRREEEDEDEDEGGLDAIPDNDTAARDANRKRKRRRTRDTTDDGDALFVVDSSAEEDEAVEGAASTSSKQKRKDKSTGDKDNDNADDEDDKKKLVSATRYDGFSIYGRILCLVVKRSGPAGKTGGGAAAATGRTASGSAGSAGASVGIASSQQMLENWVSTQAAAKDLDDEDEDD</sequence>
<dbReference type="OrthoDB" id="5374757at2759"/>
<gene>
    <name evidence="2" type="ORF">EJ05DRAFT_95540</name>
</gene>
<evidence type="ECO:0000313" key="2">
    <source>
        <dbReference type="EMBL" id="KAF2756258.1"/>
    </source>
</evidence>
<dbReference type="PANTHER" id="PTHR40635:SF1">
    <property type="match status" value="1"/>
</dbReference>
<evidence type="ECO:0000256" key="1">
    <source>
        <dbReference type="SAM" id="MobiDB-lite"/>
    </source>
</evidence>
<dbReference type="GeneID" id="54491147"/>
<organism evidence="2 3">
    <name type="scientific">Pseudovirgaria hyperparasitica</name>
    <dbReference type="NCBI Taxonomy" id="470096"/>
    <lineage>
        <taxon>Eukaryota</taxon>
        <taxon>Fungi</taxon>
        <taxon>Dikarya</taxon>
        <taxon>Ascomycota</taxon>
        <taxon>Pezizomycotina</taxon>
        <taxon>Dothideomycetes</taxon>
        <taxon>Dothideomycetes incertae sedis</taxon>
        <taxon>Acrospermales</taxon>
        <taxon>Acrospermaceae</taxon>
        <taxon>Pseudovirgaria</taxon>
    </lineage>
</organism>
<keyword evidence="3" id="KW-1185">Reference proteome</keyword>
<feature type="region of interest" description="Disordered" evidence="1">
    <location>
        <begin position="136"/>
        <end position="250"/>
    </location>
</feature>
<name>A0A6A6W005_9PEZI</name>
<feature type="compositionally biased region" description="Acidic residues" evidence="1">
    <location>
        <begin position="161"/>
        <end position="170"/>
    </location>
</feature>
<feature type="compositionally biased region" description="Low complexity" evidence="1">
    <location>
        <begin position="284"/>
        <end position="300"/>
    </location>
</feature>
<proteinExistence type="predicted"/>
<accession>A0A6A6W005</accession>
<dbReference type="Proteomes" id="UP000799437">
    <property type="component" value="Unassembled WGS sequence"/>
</dbReference>
<evidence type="ECO:0000313" key="3">
    <source>
        <dbReference type="Proteomes" id="UP000799437"/>
    </source>
</evidence>
<feature type="region of interest" description="Disordered" evidence="1">
    <location>
        <begin position="106"/>
        <end position="125"/>
    </location>
</feature>
<feature type="region of interest" description="Disordered" evidence="1">
    <location>
        <begin position="275"/>
        <end position="300"/>
    </location>
</feature>
<feature type="region of interest" description="Disordered" evidence="1">
    <location>
        <begin position="56"/>
        <end position="80"/>
    </location>
</feature>